<name>B9RXA3_RICCO</name>
<reference evidence="3" key="1">
    <citation type="journal article" date="2010" name="Nat. Biotechnol.">
        <title>Draft genome sequence of the oilseed species Ricinus communis.</title>
        <authorList>
            <person name="Chan A.P."/>
            <person name="Crabtree J."/>
            <person name="Zhao Q."/>
            <person name="Lorenzi H."/>
            <person name="Orvis J."/>
            <person name="Puiu D."/>
            <person name="Melake-Berhan A."/>
            <person name="Jones K.M."/>
            <person name="Redman J."/>
            <person name="Chen G."/>
            <person name="Cahoon E.B."/>
            <person name="Gedil M."/>
            <person name="Stanke M."/>
            <person name="Haas B.J."/>
            <person name="Wortman J.R."/>
            <person name="Fraser-Liggett C.M."/>
            <person name="Ravel J."/>
            <person name="Rabinowicz P.D."/>
        </authorList>
    </citation>
    <scope>NUCLEOTIDE SEQUENCE [LARGE SCALE GENOMIC DNA]</scope>
    <source>
        <strain evidence="3">cv. Hale</strain>
    </source>
</reference>
<dbReference type="AlphaFoldDB" id="B9RXA3"/>
<evidence type="ECO:0000256" key="1">
    <source>
        <dbReference type="SAM" id="MobiDB-lite"/>
    </source>
</evidence>
<evidence type="ECO:0000313" key="3">
    <source>
        <dbReference type="Proteomes" id="UP000008311"/>
    </source>
</evidence>
<keyword evidence="3" id="KW-1185">Reference proteome</keyword>
<dbReference type="InParanoid" id="B9RXA3"/>
<gene>
    <name evidence="2" type="ORF">RCOM_1743200</name>
</gene>
<accession>B9RXA3</accession>
<organism evidence="2 3">
    <name type="scientific">Ricinus communis</name>
    <name type="common">Castor bean</name>
    <dbReference type="NCBI Taxonomy" id="3988"/>
    <lineage>
        <taxon>Eukaryota</taxon>
        <taxon>Viridiplantae</taxon>
        <taxon>Streptophyta</taxon>
        <taxon>Embryophyta</taxon>
        <taxon>Tracheophyta</taxon>
        <taxon>Spermatophyta</taxon>
        <taxon>Magnoliopsida</taxon>
        <taxon>eudicotyledons</taxon>
        <taxon>Gunneridae</taxon>
        <taxon>Pentapetalae</taxon>
        <taxon>rosids</taxon>
        <taxon>fabids</taxon>
        <taxon>Malpighiales</taxon>
        <taxon>Euphorbiaceae</taxon>
        <taxon>Acalyphoideae</taxon>
        <taxon>Acalypheae</taxon>
        <taxon>Ricinus</taxon>
    </lineage>
</organism>
<protein>
    <submittedName>
        <fullName evidence="2">Uncharacterized protein</fullName>
    </submittedName>
</protein>
<evidence type="ECO:0000313" key="2">
    <source>
        <dbReference type="EMBL" id="EEF44008.1"/>
    </source>
</evidence>
<dbReference type="Proteomes" id="UP000008311">
    <property type="component" value="Unassembled WGS sequence"/>
</dbReference>
<proteinExistence type="predicted"/>
<dbReference type="EMBL" id="EQ973827">
    <property type="protein sequence ID" value="EEF44008.1"/>
    <property type="molecule type" value="Genomic_DNA"/>
</dbReference>
<feature type="region of interest" description="Disordered" evidence="1">
    <location>
        <begin position="87"/>
        <end position="124"/>
    </location>
</feature>
<sequence length="124" mass="13856">MVHTSNTWSFDDKLVVFMDPLPSKSSNALTFHKVLLDIRQPLQRALSFKVENSDATHGLSNNLDNDGAQPWGPWLHATTQVSGCFRKGWTGNKDEQKKSSIDPTFGKNDREITKSSLVPVISNE</sequence>